<dbReference type="PROSITE" id="PS50175">
    <property type="entry name" value="ASP_PROT_RETROV"/>
    <property type="match status" value="1"/>
</dbReference>
<dbReference type="AlphaFoldDB" id="X1LFW5"/>
<dbReference type="Gene3D" id="2.40.70.10">
    <property type="entry name" value="Acid Proteases"/>
    <property type="match status" value="1"/>
</dbReference>
<organism evidence="3">
    <name type="scientific">marine sediment metagenome</name>
    <dbReference type="NCBI Taxonomy" id="412755"/>
    <lineage>
        <taxon>unclassified sequences</taxon>
        <taxon>metagenomes</taxon>
        <taxon>ecological metagenomes</taxon>
    </lineage>
</organism>
<dbReference type="GO" id="GO:0004190">
    <property type="term" value="F:aspartic-type endopeptidase activity"/>
    <property type="evidence" value="ECO:0007669"/>
    <property type="project" value="InterPro"/>
</dbReference>
<reference evidence="3" key="1">
    <citation type="journal article" date="2014" name="Front. Microbiol.">
        <title>High frequency of phylogenetically diverse reductive dehalogenase-homologous genes in deep subseafloor sedimentary metagenomes.</title>
        <authorList>
            <person name="Kawai M."/>
            <person name="Futagami T."/>
            <person name="Toyoda A."/>
            <person name="Takaki Y."/>
            <person name="Nishi S."/>
            <person name="Hori S."/>
            <person name="Arai W."/>
            <person name="Tsubouchi T."/>
            <person name="Morono Y."/>
            <person name="Uchiyama I."/>
            <person name="Ito T."/>
            <person name="Fujiyama A."/>
            <person name="Inagaki F."/>
            <person name="Takami H."/>
        </authorList>
    </citation>
    <scope>NUCLEOTIDE SEQUENCE</scope>
    <source>
        <strain evidence="3">Expedition CK06-06</strain>
    </source>
</reference>
<name>X1LFW5_9ZZZZ</name>
<feature type="domain" description="Peptidase A2" evidence="2">
    <location>
        <begin position="32"/>
        <end position="109"/>
    </location>
</feature>
<dbReference type="PROSITE" id="PS00141">
    <property type="entry name" value="ASP_PROTEASE"/>
    <property type="match status" value="1"/>
</dbReference>
<dbReference type="SUPFAM" id="SSF50630">
    <property type="entry name" value="Acid proteases"/>
    <property type="match status" value="1"/>
</dbReference>
<keyword evidence="1" id="KW-0378">Hydrolase</keyword>
<protein>
    <recommendedName>
        <fullName evidence="2">Peptidase A2 domain-containing protein</fullName>
    </recommendedName>
</protein>
<gene>
    <name evidence="3" type="ORF">S06H3_09865</name>
</gene>
<evidence type="ECO:0000256" key="1">
    <source>
        <dbReference type="ARBA" id="ARBA00022801"/>
    </source>
</evidence>
<sequence length="129" mass="14937">MSKHRFPYAIRDGVPTPKIKVLIGYKNKWINELVLLDSGADISLLTRKLGEKISIDIESVEHRWFRGIGNGIKVYLHNIEIKIGEDIIEMEAAFADDRNWDINIIGRKDFFDKANITFLKNKEIIIEII</sequence>
<dbReference type="Pfam" id="PF00077">
    <property type="entry name" value="RVP"/>
    <property type="match status" value="1"/>
</dbReference>
<dbReference type="GO" id="GO:0006508">
    <property type="term" value="P:proteolysis"/>
    <property type="evidence" value="ECO:0007669"/>
    <property type="project" value="InterPro"/>
</dbReference>
<proteinExistence type="predicted"/>
<dbReference type="EMBL" id="BARV01004440">
    <property type="protein sequence ID" value="GAI17968.1"/>
    <property type="molecule type" value="Genomic_DNA"/>
</dbReference>
<dbReference type="InterPro" id="IPR018061">
    <property type="entry name" value="Retropepsins"/>
</dbReference>
<dbReference type="InterPro" id="IPR021109">
    <property type="entry name" value="Peptidase_aspartic_dom_sf"/>
</dbReference>
<dbReference type="InterPro" id="IPR001969">
    <property type="entry name" value="Aspartic_peptidase_AS"/>
</dbReference>
<accession>X1LFW5</accession>
<evidence type="ECO:0000313" key="3">
    <source>
        <dbReference type="EMBL" id="GAI17968.1"/>
    </source>
</evidence>
<dbReference type="InterPro" id="IPR001995">
    <property type="entry name" value="Peptidase_A2_cat"/>
</dbReference>
<evidence type="ECO:0000259" key="2">
    <source>
        <dbReference type="PROSITE" id="PS50175"/>
    </source>
</evidence>
<comment type="caution">
    <text evidence="3">The sequence shown here is derived from an EMBL/GenBank/DDBJ whole genome shotgun (WGS) entry which is preliminary data.</text>
</comment>